<feature type="non-terminal residue" evidence="2">
    <location>
        <position position="1"/>
    </location>
</feature>
<proteinExistence type="predicted"/>
<evidence type="ECO:0000313" key="2">
    <source>
        <dbReference type="EMBL" id="NXR82447.1"/>
    </source>
</evidence>
<feature type="region of interest" description="Disordered" evidence="1">
    <location>
        <begin position="228"/>
        <end position="257"/>
    </location>
</feature>
<dbReference type="OrthoDB" id="1714508at2759"/>
<accession>A0A7L2PES3</accession>
<dbReference type="GO" id="GO:0006355">
    <property type="term" value="P:regulation of DNA-templated transcription"/>
    <property type="evidence" value="ECO:0007669"/>
    <property type="project" value="InterPro"/>
</dbReference>
<dbReference type="EMBL" id="VWYP01029646">
    <property type="protein sequence ID" value="NXR82447.1"/>
    <property type="molecule type" value="Genomic_DNA"/>
</dbReference>
<organism evidence="2 3">
    <name type="scientific">Pycnonotus jocosus</name>
    <name type="common">Red-whiskered bulbul</name>
    <name type="synonym">Lanius jocosus</name>
    <dbReference type="NCBI Taxonomy" id="182897"/>
    <lineage>
        <taxon>Eukaryota</taxon>
        <taxon>Metazoa</taxon>
        <taxon>Chordata</taxon>
        <taxon>Craniata</taxon>
        <taxon>Vertebrata</taxon>
        <taxon>Euteleostomi</taxon>
        <taxon>Archelosauria</taxon>
        <taxon>Archosauria</taxon>
        <taxon>Dinosauria</taxon>
        <taxon>Saurischia</taxon>
        <taxon>Theropoda</taxon>
        <taxon>Coelurosauria</taxon>
        <taxon>Aves</taxon>
        <taxon>Neognathae</taxon>
        <taxon>Neoaves</taxon>
        <taxon>Telluraves</taxon>
        <taxon>Australaves</taxon>
        <taxon>Passeriformes</taxon>
        <taxon>Sylvioidea</taxon>
        <taxon>Pycnonotidae</taxon>
        <taxon>Pycnonotus</taxon>
    </lineage>
</organism>
<dbReference type="Pfam" id="PF07818">
    <property type="entry name" value="HCNGP"/>
    <property type="match status" value="1"/>
</dbReference>
<dbReference type="AlphaFoldDB" id="A0A7L2PES3"/>
<keyword evidence="3" id="KW-1185">Reference proteome</keyword>
<feature type="compositionally biased region" description="Basic and acidic residues" evidence="1">
    <location>
        <begin position="70"/>
        <end position="102"/>
    </location>
</feature>
<dbReference type="Proteomes" id="UP000535705">
    <property type="component" value="Unassembled WGS sequence"/>
</dbReference>
<reference evidence="2 3" key="1">
    <citation type="submission" date="2019-09" db="EMBL/GenBank/DDBJ databases">
        <title>Bird 10,000 Genomes (B10K) Project - Family phase.</title>
        <authorList>
            <person name="Zhang G."/>
        </authorList>
    </citation>
    <scope>NUCLEOTIDE SEQUENCE [LARGE SCALE GENOMIC DNA]</scope>
    <source>
        <strain evidence="2">B10K-DU-002-42</strain>
        <tissue evidence="2">Muscle</tissue>
    </source>
</reference>
<evidence type="ECO:0000313" key="3">
    <source>
        <dbReference type="Proteomes" id="UP000535705"/>
    </source>
</evidence>
<dbReference type="GO" id="GO:0005634">
    <property type="term" value="C:nucleus"/>
    <property type="evidence" value="ECO:0007669"/>
    <property type="project" value="TreeGrafter"/>
</dbReference>
<feature type="region of interest" description="Disordered" evidence="1">
    <location>
        <begin position="19"/>
        <end position="105"/>
    </location>
</feature>
<dbReference type="InterPro" id="IPR012479">
    <property type="entry name" value="SAP30BP"/>
</dbReference>
<feature type="compositionally biased region" description="Low complexity" evidence="1">
    <location>
        <begin position="228"/>
        <end position="249"/>
    </location>
</feature>
<sequence length="257" mass="29083">MAGVKSRVLSLLAVYTEDSELELDSETSTAWSNGGEPMEEKGGLVPAGYGKDYFIHLDGDEEGYKEEDDGNSRQSEDDDSQTEKPEAGDLKEIQGVEERDPQEPVASFSERVWNMFPDEIKIPPEPPGRCSKQLQDKIERLYERKMKEGMDMNYIIQKKREFRNPTIYEKLIQFCSIDEIGTNYPKDMFDPHSWSEDSYYEALAKAQNIEMEKLAKAKNKRKKVEFVTGTKKGTTTSAASTVTTTSSTTAGDAQKKR</sequence>
<feature type="compositionally biased region" description="Acidic residues" evidence="1">
    <location>
        <begin position="59"/>
        <end position="69"/>
    </location>
</feature>
<dbReference type="PANTHER" id="PTHR13464">
    <property type="entry name" value="TRANSCRIPTIONAL REGULATOR PROTEIN HCNGP"/>
    <property type="match status" value="1"/>
</dbReference>
<evidence type="ECO:0000256" key="1">
    <source>
        <dbReference type="SAM" id="MobiDB-lite"/>
    </source>
</evidence>
<comment type="caution">
    <text evidence="2">The sequence shown here is derived from an EMBL/GenBank/DDBJ whole genome shotgun (WGS) entry which is preliminary data.</text>
</comment>
<dbReference type="PANTHER" id="PTHR13464:SF0">
    <property type="entry name" value="SAP30-BINDING PROTEIN"/>
    <property type="match status" value="1"/>
</dbReference>
<protein>
    <submittedName>
        <fullName evidence="2">S30BP protein</fullName>
    </submittedName>
</protein>
<name>A0A7L2PES3_PYCJO</name>
<feature type="non-terminal residue" evidence="2">
    <location>
        <position position="257"/>
    </location>
</feature>
<gene>
    <name evidence="2" type="primary">Sap30bp_1</name>
    <name evidence="2" type="ORF">PYCJOC_R01387</name>
</gene>